<evidence type="ECO:0000313" key="2">
    <source>
        <dbReference type="EMBL" id="SVD52385.1"/>
    </source>
</evidence>
<dbReference type="InterPro" id="IPR050664">
    <property type="entry name" value="Octanoyltrans_LipM/LipL"/>
</dbReference>
<proteinExistence type="predicted"/>
<gene>
    <name evidence="2" type="ORF">METZ01_LOCUS405239</name>
</gene>
<reference evidence="2" key="1">
    <citation type="submission" date="2018-05" db="EMBL/GenBank/DDBJ databases">
        <authorList>
            <person name="Lanie J.A."/>
            <person name="Ng W.-L."/>
            <person name="Kazmierczak K.M."/>
            <person name="Andrzejewski T.M."/>
            <person name="Davidsen T.M."/>
            <person name="Wayne K.J."/>
            <person name="Tettelin H."/>
            <person name="Glass J.I."/>
            <person name="Rusch D."/>
            <person name="Podicherti R."/>
            <person name="Tsui H.-C.T."/>
            <person name="Winkler M.E."/>
        </authorList>
    </citation>
    <scope>NUCLEOTIDE SEQUENCE</scope>
</reference>
<dbReference type="Pfam" id="PF21948">
    <property type="entry name" value="LplA-B_cat"/>
    <property type="match status" value="1"/>
</dbReference>
<sequence>MPLLVLPCLKDTPIANMAIDLWMLQDFPRVSCPRFRHYDWDRPCHTFGYGQDLAWVAKQTGASLESLFRRPTGGGVVDHRNDWTYSLVIPIDHPAAGQQIRSSYQALHAALGAAMKSLGASISDIEPSTKQGEVDFPLAPGLCFEEPVPYDLTVAGNGAKVAGAAMKKSREGVLLQGSIQKHLVTDFEWELLEDVFVKHIADFLNTTPKSSPWPEGREDACAP</sequence>
<name>A0A382W282_9ZZZZ</name>
<protein>
    <recommendedName>
        <fullName evidence="1">BPL/LPL catalytic domain-containing protein</fullName>
    </recommendedName>
</protein>
<dbReference type="PANTHER" id="PTHR43679:SF2">
    <property type="entry name" value="OCTANOYL-[GCVH]:PROTEIN N-OCTANOYLTRANSFERASE"/>
    <property type="match status" value="1"/>
</dbReference>
<organism evidence="2">
    <name type="scientific">marine metagenome</name>
    <dbReference type="NCBI Taxonomy" id="408172"/>
    <lineage>
        <taxon>unclassified sequences</taxon>
        <taxon>metagenomes</taxon>
        <taxon>ecological metagenomes</taxon>
    </lineage>
</organism>
<feature type="domain" description="BPL/LPL catalytic" evidence="1">
    <location>
        <begin position="13"/>
        <end position="179"/>
    </location>
</feature>
<dbReference type="PANTHER" id="PTHR43679">
    <property type="entry name" value="OCTANOYLTRANSFERASE LIPM-RELATED"/>
    <property type="match status" value="1"/>
</dbReference>
<accession>A0A382W282</accession>
<dbReference type="AlphaFoldDB" id="A0A382W282"/>
<dbReference type="EMBL" id="UINC01156141">
    <property type="protein sequence ID" value="SVD52385.1"/>
    <property type="molecule type" value="Genomic_DNA"/>
</dbReference>
<dbReference type="InterPro" id="IPR004143">
    <property type="entry name" value="BPL_LPL_catalytic"/>
</dbReference>
<dbReference type="Gene3D" id="3.30.930.10">
    <property type="entry name" value="Bira Bifunctional Protein, Domain 2"/>
    <property type="match status" value="1"/>
</dbReference>
<feature type="non-terminal residue" evidence="2">
    <location>
        <position position="223"/>
    </location>
</feature>
<evidence type="ECO:0000259" key="1">
    <source>
        <dbReference type="Pfam" id="PF21948"/>
    </source>
</evidence>
<dbReference type="InterPro" id="IPR045864">
    <property type="entry name" value="aa-tRNA-synth_II/BPL/LPL"/>
</dbReference>
<dbReference type="SUPFAM" id="SSF55681">
    <property type="entry name" value="Class II aaRS and biotin synthetases"/>
    <property type="match status" value="1"/>
</dbReference>